<dbReference type="RefSeq" id="WP_377285088.1">
    <property type="nucleotide sequence ID" value="NZ_JBHSBM010000008.1"/>
</dbReference>
<sequence length="154" mass="17475">MAIRDHLRPVPDRPTTLVDSCVLLDILMDDPKWADWSDDAVAQAREEGPVVINQVIYAEVSVGFNNIEDLDDALPTSEIERYDLPYEAGFLAGKAFAAYRRRGGQKRSPLPDFYIGAHAALQKYRLITRDTARYRTYFPTVTLITPESDQPWSN</sequence>
<protein>
    <submittedName>
        <fullName evidence="9">Type II toxin-antitoxin system VapC family toxin</fullName>
    </submittedName>
</protein>
<dbReference type="Pfam" id="PF01850">
    <property type="entry name" value="PIN"/>
    <property type="match status" value="1"/>
</dbReference>
<accession>A0ABV8I1M1</accession>
<keyword evidence="4" id="KW-0479">Metal-binding</keyword>
<dbReference type="Gene3D" id="3.40.50.1010">
    <property type="entry name" value="5'-nuclease"/>
    <property type="match status" value="1"/>
</dbReference>
<evidence type="ECO:0000256" key="1">
    <source>
        <dbReference type="ARBA" id="ARBA00001946"/>
    </source>
</evidence>
<keyword evidence="6" id="KW-0460">Magnesium</keyword>
<keyword evidence="2" id="KW-1277">Toxin-antitoxin system</keyword>
<gene>
    <name evidence="9" type="ORF">ACFOWE_02455</name>
</gene>
<comment type="cofactor">
    <cofactor evidence="1">
        <name>Mg(2+)</name>
        <dbReference type="ChEBI" id="CHEBI:18420"/>
    </cofactor>
</comment>
<dbReference type="SUPFAM" id="SSF88723">
    <property type="entry name" value="PIN domain-like"/>
    <property type="match status" value="1"/>
</dbReference>
<keyword evidence="10" id="KW-1185">Reference proteome</keyword>
<evidence type="ECO:0000256" key="5">
    <source>
        <dbReference type="ARBA" id="ARBA00022801"/>
    </source>
</evidence>
<comment type="similarity">
    <text evidence="7">Belongs to the PINc/VapC protein family.</text>
</comment>
<evidence type="ECO:0000259" key="8">
    <source>
        <dbReference type="Pfam" id="PF01850"/>
    </source>
</evidence>
<proteinExistence type="inferred from homology"/>
<dbReference type="InterPro" id="IPR050556">
    <property type="entry name" value="Type_II_TA_system_RNase"/>
</dbReference>
<dbReference type="PANTHER" id="PTHR33653:SF1">
    <property type="entry name" value="RIBONUCLEASE VAPC2"/>
    <property type="match status" value="1"/>
</dbReference>
<dbReference type="PANTHER" id="PTHR33653">
    <property type="entry name" value="RIBONUCLEASE VAPC2"/>
    <property type="match status" value="1"/>
</dbReference>
<evidence type="ECO:0000256" key="2">
    <source>
        <dbReference type="ARBA" id="ARBA00022649"/>
    </source>
</evidence>
<feature type="domain" description="PIN" evidence="8">
    <location>
        <begin position="17"/>
        <end position="137"/>
    </location>
</feature>
<organism evidence="9 10">
    <name type="scientific">Planomonospora corallina</name>
    <dbReference type="NCBI Taxonomy" id="1806052"/>
    <lineage>
        <taxon>Bacteria</taxon>
        <taxon>Bacillati</taxon>
        <taxon>Actinomycetota</taxon>
        <taxon>Actinomycetes</taxon>
        <taxon>Streptosporangiales</taxon>
        <taxon>Streptosporangiaceae</taxon>
        <taxon>Planomonospora</taxon>
    </lineage>
</organism>
<dbReference type="InterPro" id="IPR002716">
    <property type="entry name" value="PIN_dom"/>
</dbReference>
<dbReference type="EMBL" id="JBHSBM010000008">
    <property type="protein sequence ID" value="MFC4057136.1"/>
    <property type="molecule type" value="Genomic_DNA"/>
</dbReference>
<evidence type="ECO:0000313" key="9">
    <source>
        <dbReference type="EMBL" id="MFC4057136.1"/>
    </source>
</evidence>
<evidence type="ECO:0000256" key="3">
    <source>
        <dbReference type="ARBA" id="ARBA00022722"/>
    </source>
</evidence>
<dbReference type="Proteomes" id="UP001595850">
    <property type="component" value="Unassembled WGS sequence"/>
</dbReference>
<evidence type="ECO:0000313" key="10">
    <source>
        <dbReference type="Proteomes" id="UP001595850"/>
    </source>
</evidence>
<reference evidence="10" key="1">
    <citation type="journal article" date="2019" name="Int. J. Syst. Evol. Microbiol.">
        <title>The Global Catalogue of Microorganisms (GCM) 10K type strain sequencing project: providing services to taxonomists for standard genome sequencing and annotation.</title>
        <authorList>
            <consortium name="The Broad Institute Genomics Platform"/>
            <consortium name="The Broad Institute Genome Sequencing Center for Infectious Disease"/>
            <person name="Wu L."/>
            <person name="Ma J."/>
        </authorList>
    </citation>
    <scope>NUCLEOTIDE SEQUENCE [LARGE SCALE GENOMIC DNA]</scope>
    <source>
        <strain evidence="10">TBRC 4489</strain>
    </source>
</reference>
<evidence type="ECO:0000256" key="6">
    <source>
        <dbReference type="ARBA" id="ARBA00022842"/>
    </source>
</evidence>
<dbReference type="InterPro" id="IPR029060">
    <property type="entry name" value="PIN-like_dom_sf"/>
</dbReference>
<evidence type="ECO:0000256" key="7">
    <source>
        <dbReference type="ARBA" id="ARBA00038093"/>
    </source>
</evidence>
<keyword evidence="5" id="KW-0378">Hydrolase</keyword>
<dbReference type="CDD" id="cd09854">
    <property type="entry name" value="PIN_VapC-like"/>
    <property type="match status" value="1"/>
</dbReference>
<comment type="caution">
    <text evidence="9">The sequence shown here is derived from an EMBL/GenBank/DDBJ whole genome shotgun (WGS) entry which is preliminary data.</text>
</comment>
<evidence type="ECO:0000256" key="4">
    <source>
        <dbReference type="ARBA" id="ARBA00022723"/>
    </source>
</evidence>
<keyword evidence="3" id="KW-0540">Nuclease</keyword>
<name>A0ABV8I1M1_9ACTN</name>